<dbReference type="HOGENOM" id="CLU_1431285_0_0_1"/>
<evidence type="ECO:0000313" key="2">
    <source>
        <dbReference type="Proteomes" id="UP000014978"/>
    </source>
</evidence>
<gene>
    <name evidence="1" type="ORF">SLOPH_2508</name>
</gene>
<name>S7XG27_SPRLO</name>
<dbReference type="AlphaFoldDB" id="S7XG27"/>
<organism evidence="1 2">
    <name type="scientific">Spraguea lophii (strain 42_110)</name>
    <name type="common">Microsporidian parasite</name>
    <dbReference type="NCBI Taxonomy" id="1358809"/>
    <lineage>
        <taxon>Eukaryota</taxon>
        <taxon>Fungi</taxon>
        <taxon>Fungi incertae sedis</taxon>
        <taxon>Microsporidia</taxon>
        <taxon>Spragueidae</taxon>
        <taxon>Spraguea</taxon>
    </lineage>
</organism>
<dbReference type="EMBL" id="ATCN01001095">
    <property type="protein sequence ID" value="EPR77999.1"/>
    <property type="molecule type" value="Genomic_DNA"/>
</dbReference>
<feature type="non-terminal residue" evidence="1">
    <location>
        <position position="1"/>
    </location>
</feature>
<protein>
    <submittedName>
        <fullName evidence="1">Uncharacterized protein</fullName>
    </submittedName>
</protein>
<accession>S7XG27</accession>
<dbReference type="VEuPathDB" id="MicrosporidiaDB:SLOPH_2508"/>
<sequence>FIATYLFMKQGNDCNSAEQRIIEIITDLKFEILKDITTGKGEMEEIEVFLNWRNILSKELGFEKVTNLYGNMSKVPELHDKKYIIEQFFLRFTYKAIIEEINKYLKDRKSGLNLFNQLREYLTNKFGEEFEISNVFEYFDDENYFQINDEGSYILLKSMGYLCTIGKNNNEVINNDKTEQGCFKKICAIL</sequence>
<proteinExistence type="predicted"/>
<evidence type="ECO:0000313" key="1">
    <source>
        <dbReference type="EMBL" id="EPR77999.1"/>
    </source>
</evidence>
<dbReference type="Proteomes" id="UP000014978">
    <property type="component" value="Unassembled WGS sequence"/>
</dbReference>
<comment type="caution">
    <text evidence="1">The sequence shown here is derived from an EMBL/GenBank/DDBJ whole genome shotgun (WGS) entry which is preliminary data.</text>
</comment>
<dbReference type="InParanoid" id="S7XG27"/>
<reference evidence="2" key="1">
    <citation type="journal article" date="2013" name="PLoS Genet.">
        <title>The genome of Spraguea lophii and the basis of host-microsporidian interactions.</title>
        <authorList>
            <person name="Campbell S.E."/>
            <person name="Williams T.A."/>
            <person name="Yousuf A."/>
            <person name="Soanes D.M."/>
            <person name="Paszkiewicz K.H."/>
            <person name="Williams B.A.P."/>
        </authorList>
    </citation>
    <scope>NUCLEOTIDE SEQUENCE [LARGE SCALE GENOMIC DNA]</scope>
    <source>
        <strain evidence="2">42_110</strain>
    </source>
</reference>
<keyword evidence="2" id="KW-1185">Reference proteome</keyword>